<dbReference type="EMBL" id="JAJSOF020000019">
    <property type="protein sequence ID" value="KAJ4438253.1"/>
    <property type="molecule type" value="Genomic_DNA"/>
</dbReference>
<accession>A0ABQ8SVM1</accession>
<keyword evidence="3" id="KW-1185">Reference proteome</keyword>
<reference evidence="2 3" key="1">
    <citation type="journal article" date="2022" name="Allergy">
        <title>Genome assembly and annotation of Periplaneta americana reveal a comprehensive cockroach allergen profile.</title>
        <authorList>
            <person name="Wang L."/>
            <person name="Xiong Q."/>
            <person name="Saelim N."/>
            <person name="Wang L."/>
            <person name="Nong W."/>
            <person name="Wan A.T."/>
            <person name="Shi M."/>
            <person name="Liu X."/>
            <person name="Cao Q."/>
            <person name="Hui J.H.L."/>
            <person name="Sookrung N."/>
            <person name="Leung T.F."/>
            <person name="Tungtrongchitr A."/>
            <person name="Tsui S.K.W."/>
        </authorList>
    </citation>
    <scope>NUCLEOTIDE SEQUENCE [LARGE SCALE GENOMIC DNA]</scope>
    <source>
        <strain evidence="2">PWHHKU_190912</strain>
    </source>
</reference>
<sequence>LSDLVQDLKCNDCHNKTLKIDIGKEQNGFAHDIQLKCIQCEDIKKSIYTSKRLENKTKRPAFDVNQRMTQAFIRLGATTDVVANILTDIRSEVRGAYADLIVDGEIPPILDIGVSYDGTWLTRGHSSMYGVGCVIDILTGYVIDYQVMSKSCRKCVHARQRYKNPQDFKIWYDIHKQECDINHTGSSGAMEMEAAIKMWNRSQDFGLRYTSLLSDGDAKTFNKLCALKPYGPEHKIEKQECVNHVGKRLGTALRTVVLDSGKQGQQLGGRAHGSLKSVTINKLQKYYTKAIYRNKGDTEATKTAIYATLLHSISTDKKPQHSKCPPGENSWCFYQKALAVGRKPEPHRVKVGTPLTERCLAKILPVYQKLASDSLLKRCTECRTQNANESLHGMIWRNFPKEMFASKRRIDIAVGQAICDFNVGTTETVIKTQKQAGLSPGRTTVKLGVKRDSNRVLKAKSRSNKAYQRYRRSVKLARLRSMEAAKVREGPTYEAGLF</sequence>
<dbReference type="Pfam" id="PF20700">
    <property type="entry name" value="Mutator"/>
    <property type="match status" value="1"/>
</dbReference>
<dbReference type="InterPro" id="IPR049012">
    <property type="entry name" value="Mutator_transp_dom"/>
</dbReference>
<dbReference type="PANTHER" id="PTHR33309">
    <property type="entry name" value="KERATIN, ULTRA HIGH-SULFUR MATRIX PROTEIN-LIKE"/>
    <property type="match status" value="1"/>
</dbReference>
<gene>
    <name evidence="2" type="ORF">ANN_14192</name>
</gene>
<name>A0ABQ8SVM1_PERAM</name>
<organism evidence="2 3">
    <name type="scientific">Periplaneta americana</name>
    <name type="common">American cockroach</name>
    <name type="synonym">Blatta americana</name>
    <dbReference type="NCBI Taxonomy" id="6978"/>
    <lineage>
        <taxon>Eukaryota</taxon>
        <taxon>Metazoa</taxon>
        <taxon>Ecdysozoa</taxon>
        <taxon>Arthropoda</taxon>
        <taxon>Hexapoda</taxon>
        <taxon>Insecta</taxon>
        <taxon>Pterygota</taxon>
        <taxon>Neoptera</taxon>
        <taxon>Polyneoptera</taxon>
        <taxon>Dictyoptera</taxon>
        <taxon>Blattodea</taxon>
        <taxon>Blattoidea</taxon>
        <taxon>Blattidae</taxon>
        <taxon>Blattinae</taxon>
        <taxon>Periplaneta</taxon>
    </lineage>
</organism>
<feature type="non-terminal residue" evidence="2">
    <location>
        <position position="1"/>
    </location>
</feature>
<proteinExistence type="predicted"/>
<comment type="caution">
    <text evidence="2">The sequence shown here is derived from an EMBL/GenBank/DDBJ whole genome shotgun (WGS) entry which is preliminary data.</text>
</comment>
<dbReference type="Proteomes" id="UP001148838">
    <property type="component" value="Unassembled WGS sequence"/>
</dbReference>
<evidence type="ECO:0000313" key="2">
    <source>
        <dbReference type="EMBL" id="KAJ4438253.1"/>
    </source>
</evidence>
<evidence type="ECO:0000259" key="1">
    <source>
        <dbReference type="Pfam" id="PF20700"/>
    </source>
</evidence>
<dbReference type="PANTHER" id="PTHR33309:SF3">
    <property type="entry name" value="CCHC-TYPE DOMAIN-CONTAINING PROTEIN"/>
    <property type="match status" value="1"/>
</dbReference>
<feature type="domain" description="Mutator-like transposase" evidence="1">
    <location>
        <begin position="111"/>
        <end position="332"/>
    </location>
</feature>
<protein>
    <recommendedName>
        <fullName evidence="1">Mutator-like transposase domain-containing protein</fullName>
    </recommendedName>
</protein>
<evidence type="ECO:0000313" key="3">
    <source>
        <dbReference type="Proteomes" id="UP001148838"/>
    </source>
</evidence>